<feature type="region of interest" description="Disordered" evidence="1">
    <location>
        <begin position="316"/>
        <end position="359"/>
    </location>
</feature>
<evidence type="ECO:0000313" key="3">
    <source>
        <dbReference type="EMBL" id="QLH77812.1"/>
    </source>
</evidence>
<feature type="transmembrane region" description="Helical" evidence="2">
    <location>
        <begin position="449"/>
        <end position="472"/>
    </location>
</feature>
<dbReference type="Proteomes" id="UP000509667">
    <property type="component" value="Chromosome"/>
</dbReference>
<feature type="transmembrane region" description="Helical" evidence="2">
    <location>
        <begin position="512"/>
        <end position="532"/>
    </location>
</feature>
<keyword evidence="4" id="KW-1185">Reference proteome</keyword>
<sequence>MSERPAETDPRRSSAGSTADATARVAADGSRLDAVVAIALSDLRQRSRSPKYLAVALLVAYLAQSVTAGDVQLFVAGDYTGVPTAEWFGGFAAVVATTLLVLGGFSLVRGPLARDRAEGIAPLVATSPVGDATYLVGRWLGYVAVLAAVTAALALATVAGFALHGTGPLSLWDLVGPFALLTLPTMALVAAVAVCFEAVAPLARTLGTAVYVFGALLVVSLVSVAPVPVFDLLGIAVVRDSMLADLPVDVSGLDRLTFRIAPPTEAARFTYHGIDWGVVELGSRLPILAAAALSLGVATLAFDRLGAAPGLSGPVSRVPNPLARDRDDAPTEATDAVATDRPDGADDPATTTVDRLDRLDPGTPRLLDPRVVLAELRLGLRGHRRLWYVAVVAALGAQIAAPLGTVRGLVAPLALLLPLAIWSGLGVRERRHRTEALVFTAPRPAGQTVAVWLGGVAVGLLAVAGYVARLGIAGETAALGALLAGLAAAPALALAAGAWLGSARAFDTAYLLAWYLGPLQAVAPLDFVGATSAAPARTAAYAALAVGCLAVAVLGRRRP</sequence>
<protein>
    <submittedName>
        <fullName evidence="3">Uncharacterized protein</fullName>
    </submittedName>
</protein>
<name>A0A7D5TLT6_9EURY</name>
<feature type="transmembrane region" description="Helical" evidence="2">
    <location>
        <begin position="139"/>
        <end position="163"/>
    </location>
</feature>
<dbReference type="EMBL" id="CP058910">
    <property type="protein sequence ID" value="QLH77812.1"/>
    <property type="molecule type" value="Genomic_DNA"/>
</dbReference>
<dbReference type="OrthoDB" id="170442at2157"/>
<feature type="transmembrane region" description="Helical" evidence="2">
    <location>
        <begin position="87"/>
        <end position="108"/>
    </location>
</feature>
<dbReference type="GeneID" id="56078417"/>
<keyword evidence="2" id="KW-1133">Transmembrane helix</keyword>
<evidence type="ECO:0000313" key="4">
    <source>
        <dbReference type="Proteomes" id="UP000509667"/>
    </source>
</evidence>
<evidence type="ECO:0000256" key="1">
    <source>
        <dbReference type="SAM" id="MobiDB-lite"/>
    </source>
</evidence>
<feature type="transmembrane region" description="Helical" evidence="2">
    <location>
        <begin position="285"/>
        <end position="302"/>
    </location>
</feature>
<feature type="transmembrane region" description="Helical" evidence="2">
    <location>
        <begin position="409"/>
        <end position="428"/>
    </location>
</feature>
<evidence type="ECO:0000256" key="2">
    <source>
        <dbReference type="SAM" id="Phobius"/>
    </source>
</evidence>
<feature type="transmembrane region" description="Helical" evidence="2">
    <location>
        <begin position="478"/>
        <end position="500"/>
    </location>
</feature>
<feature type="transmembrane region" description="Helical" evidence="2">
    <location>
        <begin position="52"/>
        <end position="75"/>
    </location>
</feature>
<organism evidence="3 4">
    <name type="scientific">Halosimplex rubrum</name>
    <dbReference type="NCBI Taxonomy" id="869889"/>
    <lineage>
        <taxon>Archaea</taxon>
        <taxon>Methanobacteriati</taxon>
        <taxon>Methanobacteriota</taxon>
        <taxon>Stenosarchaea group</taxon>
        <taxon>Halobacteria</taxon>
        <taxon>Halobacteriales</taxon>
        <taxon>Haloarculaceae</taxon>
        <taxon>Halosimplex</taxon>
    </lineage>
</organism>
<feature type="region of interest" description="Disordered" evidence="1">
    <location>
        <begin position="1"/>
        <end position="21"/>
    </location>
</feature>
<feature type="transmembrane region" description="Helical" evidence="2">
    <location>
        <begin position="538"/>
        <end position="555"/>
    </location>
</feature>
<dbReference type="AlphaFoldDB" id="A0A7D5TLT6"/>
<keyword evidence="2" id="KW-0472">Membrane</keyword>
<reference evidence="3 4" key="1">
    <citation type="submission" date="2020-07" db="EMBL/GenBank/DDBJ databases">
        <title>Halosimplex pelagicum sp. nov. and Halosimplex rubrum sp. nov., isolated from salted brown alga Laminaria, and emended description of the genus Halosimplex.</title>
        <authorList>
            <person name="Cui H."/>
        </authorList>
    </citation>
    <scope>NUCLEOTIDE SEQUENCE [LARGE SCALE GENOMIC DNA]</scope>
    <source>
        <strain evidence="3 4">R27</strain>
    </source>
</reference>
<gene>
    <name evidence="3" type="ORF">HZS55_11100</name>
</gene>
<feature type="transmembrane region" description="Helical" evidence="2">
    <location>
        <begin position="175"/>
        <end position="196"/>
    </location>
</feature>
<accession>A0A7D5TLT6</accession>
<feature type="transmembrane region" description="Helical" evidence="2">
    <location>
        <begin position="386"/>
        <end position="403"/>
    </location>
</feature>
<dbReference type="KEGG" id="hrr:HZS55_11100"/>
<feature type="compositionally biased region" description="Basic and acidic residues" evidence="1">
    <location>
        <begin position="1"/>
        <end position="12"/>
    </location>
</feature>
<feature type="transmembrane region" description="Helical" evidence="2">
    <location>
        <begin position="208"/>
        <end position="230"/>
    </location>
</feature>
<proteinExistence type="predicted"/>
<dbReference type="RefSeq" id="WP_179911730.1">
    <property type="nucleotide sequence ID" value="NZ_CP058910.1"/>
</dbReference>
<keyword evidence="2" id="KW-0812">Transmembrane</keyword>